<dbReference type="RefSeq" id="WP_282716464.1">
    <property type="nucleotide sequence ID" value="NZ_JASCRZ010000002.1"/>
</dbReference>
<keyword evidence="1" id="KW-0805">Transcription regulation</keyword>
<dbReference type="PROSITE" id="PS01124">
    <property type="entry name" value="HTH_ARAC_FAMILY_2"/>
    <property type="match status" value="1"/>
</dbReference>
<name>A0ABT6V9C4_9FLAO</name>
<keyword evidence="4" id="KW-1133">Transmembrane helix</keyword>
<dbReference type="SUPFAM" id="SSF46689">
    <property type="entry name" value="Homeodomain-like"/>
    <property type="match status" value="1"/>
</dbReference>
<feature type="transmembrane region" description="Helical" evidence="4">
    <location>
        <begin position="135"/>
        <end position="159"/>
    </location>
</feature>
<accession>A0ABT6V9C4</accession>
<evidence type="ECO:0000313" key="7">
    <source>
        <dbReference type="Proteomes" id="UP001243403"/>
    </source>
</evidence>
<feature type="transmembrane region" description="Helical" evidence="4">
    <location>
        <begin position="171"/>
        <end position="189"/>
    </location>
</feature>
<evidence type="ECO:0000256" key="4">
    <source>
        <dbReference type="SAM" id="Phobius"/>
    </source>
</evidence>
<comment type="caution">
    <text evidence="6">The sequence shown here is derived from an EMBL/GenBank/DDBJ whole genome shotgun (WGS) entry which is preliminary data.</text>
</comment>
<dbReference type="InterPro" id="IPR018060">
    <property type="entry name" value="HTH_AraC"/>
</dbReference>
<feature type="transmembrane region" description="Helical" evidence="4">
    <location>
        <begin position="91"/>
        <end position="114"/>
    </location>
</feature>
<dbReference type="PANTHER" id="PTHR43280:SF26">
    <property type="entry name" value="ARAC-FAMILY TRANSCRIPTIONAL REGULATOR"/>
    <property type="match status" value="1"/>
</dbReference>
<sequence length="358" mass="42418">MNLYIILLIFIISLRFFLSSLTYFIFDPSLKNTYFKYSNLSLVAIPICYLYFKNLSENRKTINSKELLHFIFPVSFFIFSINRNHFDSEQIEIILCVLFFVFAVTYIILCFRFLKSKIWTRKGEVKVIQKQNKLIKSWTLFLFIALALTISRLFISIFMEIYFGESIKGHSYQWISAIIWLTILFKILISPEILYGYNVLHQKINENKNNCLVLNEIWKMTPDIELNNSQHLILKEKIGPNIVEYIKEIERISLKFELFRNANLTITDLANSLQIPKSHISYLFKYHSTISFSEYKKVIRIHDAIKQIELNYLKNNTLDSLSKKVGFTSYNPFFTSFKEIAGISPLEYYKINKTEIEE</sequence>
<keyword evidence="7" id="KW-1185">Reference proteome</keyword>
<feature type="transmembrane region" description="Helical" evidence="4">
    <location>
        <begin position="5"/>
        <end position="25"/>
    </location>
</feature>
<feature type="domain" description="HTH araC/xylS-type" evidence="5">
    <location>
        <begin position="250"/>
        <end position="351"/>
    </location>
</feature>
<dbReference type="PANTHER" id="PTHR43280">
    <property type="entry name" value="ARAC-FAMILY TRANSCRIPTIONAL REGULATOR"/>
    <property type="match status" value="1"/>
</dbReference>
<evidence type="ECO:0000313" key="6">
    <source>
        <dbReference type="EMBL" id="MDI5894797.1"/>
    </source>
</evidence>
<keyword evidence="4" id="KW-0472">Membrane</keyword>
<dbReference type="InterPro" id="IPR009057">
    <property type="entry name" value="Homeodomain-like_sf"/>
</dbReference>
<dbReference type="Gene3D" id="1.10.10.60">
    <property type="entry name" value="Homeodomain-like"/>
    <property type="match status" value="1"/>
</dbReference>
<evidence type="ECO:0000256" key="3">
    <source>
        <dbReference type="ARBA" id="ARBA00023163"/>
    </source>
</evidence>
<keyword evidence="3" id="KW-0804">Transcription</keyword>
<dbReference type="Proteomes" id="UP001243403">
    <property type="component" value="Unassembled WGS sequence"/>
</dbReference>
<evidence type="ECO:0000259" key="5">
    <source>
        <dbReference type="PROSITE" id="PS01124"/>
    </source>
</evidence>
<reference evidence="6 7" key="1">
    <citation type="submission" date="2023-04" db="EMBL/GenBank/DDBJ databases">
        <title>Two novel species of Flavobacterium.</title>
        <authorList>
            <person name="Liu Q."/>
            <person name="Xin Y.-H."/>
        </authorList>
    </citation>
    <scope>NUCLEOTIDE SEQUENCE [LARGE SCALE GENOMIC DNA]</scope>
    <source>
        <strain evidence="6 7">LB1P51</strain>
    </source>
</reference>
<evidence type="ECO:0000256" key="2">
    <source>
        <dbReference type="ARBA" id="ARBA00023125"/>
    </source>
</evidence>
<dbReference type="SMART" id="SM00342">
    <property type="entry name" value="HTH_ARAC"/>
    <property type="match status" value="1"/>
</dbReference>
<protein>
    <submittedName>
        <fullName evidence="6">AraC family transcriptional regulator</fullName>
    </submittedName>
</protein>
<keyword evidence="2" id="KW-0238">DNA-binding</keyword>
<dbReference type="EMBL" id="JASCRZ010000002">
    <property type="protein sequence ID" value="MDI5894797.1"/>
    <property type="molecule type" value="Genomic_DNA"/>
</dbReference>
<organism evidence="6 7">
    <name type="scientific">Flavobacterium algoritolerans</name>
    <dbReference type="NCBI Taxonomy" id="3041254"/>
    <lineage>
        <taxon>Bacteria</taxon>
        <taxon>Pseudomonadati</taxon>
        <taxon>Bacteroidota</taxon>
        <taxon>Flavobacteriia</taxon>
        <taxon>Flavobacteriales</taxon>
        <taxon>Flavobacteriaceae</taxon>
        <taxon>Flavobacterium</taxon>
    </lineage>
</organism>
<evidence type="ECO:0000256" key="1">
    <source>
        <dbReference type="ARBA" id="ARBA00023015"/>
    </source>
</evidence>
<keyword evidence="4" id="KW-0812">Transmembrane</keyword>
<dbReference type="Pfam" id="PF12833">
    <property type="entry name" value="HTH_18"/>
    <property type="match status" value="1"/>
</dbReference>
<gene>
    <name evidence="6" type="ORF">QLS65_07815</name>
</gene>
<feature type="transmembrane region" description="Helical" evidence="4">
    <location>
        <begin position="67"/>
        <end position="85"/>
    </location>
</feature>
<proteinExistence type="predicted"/>